<feature type="transmembrane region" description="Helical" evidence="1">
    <location>
        <begin position="20"/>
        <end position="37"/>
    </location>
</feature>
<protein>
    <recommendedName>
        <fullName evidence="4">Transmembrane protein</fullName>
    </recommendedName>
</protein>
<keyword evidence="3" id="KW-1185">Reference proteome</keyword>
<dbReference type="Proteomes" id="UP000724874">
    <property type="component" value="Unassembled WGS sequence"/>
</dbReference>
<keyword evidence="1" id="KW-1133">Transmembrane helix</keyword>
<reference evidence="2" key="1">
    <citation type="submission" date="2020-11" db="EMBL/GenBank/DDBJ databases">
        <authorList>
            <consortium name="DOE Joint Genome Institute"/>
            <person name="Ahrendt S."/>
            <person name="Riley R."/>
            <person name="Andreopoulos W."/>
            <person name="LaButti K."/>
            <person name="Pangilinan J."/>
            <person name="Ruiz-duenas F.J."/>
            <person name="Barrasa J.M."/>
            <person name="Sanchez-Garcia M."/>
            <person name="Camarero S."/>
            <person name="Miyauchi S."/>
            <person name="Serrano A."/>
            <person name="Linde D."/>
            <person name="Babiker R."/>
            <person name="Drula E."/>
            <person name="Ayuso-Fernandez I."/>
            <person name="Pacheco R."/>
            <person name="Padilla G."/>
            <person name="Ferreira P."/>
            <person name="Barriuso J."/>
            <person name="Kellner H."/>
            <person name="Castanera R."/>
            <person name="Alfaro M."/>
            <person name="Ramirez L."/>
            <person name="Pisabarro A.G."/>
            <person name="Kuo A."/>
            <person name="Tritt A."/>
            <person name="Lipzen A."/>
            <person name="He G."/>
            <person name="Yan M."/>
            <person name="Ng V."/>
            <person name="Cullen D."/>
            <person name="Martin F."/>
            <person name="Rosso M.-N."/>
            <person name="Henrissat B."/>
            <person name="Hibbett D."/>
            <person name="Martinez A.T."/>
            <person name="Grigoriev I.V."/>
        </authorList>
    </citation>
    <scope>NUCLEOTIDE SEQUENCE</scope>
    <source>
        <strain evidence="2">AH 44721</strain>
    </source>
</reference>
<proteinExistence type="predicted"/>
<evidence type="ECO:0000313" key="2">
    <source>
        <dbReference type="EMBL" id="KAF8887852.1"/>
    </source>
</evidence>
<gene>
    <name evidence="2" type="ORF">CPB84DRAFT_1786630</name>
</gene>
<comment type="caution">
    <text evidence="2">The sequence shown here is derived from an EMBL/GenBank/DDBJ whole genome shotgun (WGS) entry which is preliminary data.</text>
</comment>
<evidence type="ECO:0000313" key="3">
    <source>
        <dbReference type="Proteomes" id="UP000724874"/>
    </source>
</evidence>
<feature type="transmembrane region" description="Helical" evidence="1">
    <location>
        <begin position="44"/>
        <end position="62"/>
    </location>
</feature>
<keyword evidence="1" id="KW-0472">Membrane</keyword>
<keyword evidence="1" id="KW-0812">Transmembrane</keyword>
<accession>A0A9P5NIT0</accession>
<sequence length="159" mass="18095">MRAGNVVDRVVAVDGGDDDLRFTFCVLHLASCVLFFSSRKPQGILTICFLWGKGLCVAYSLVSSTHVLDGGSFLGYCRTLIIIFFNFLVFGFWFFGGVFGFNLDLMLFSFCTYPVLDIVFKFSVAFAFVFAFVTIYHFDTFAIRLVHMPSHFHTFLIFF</sequence>
<feature type="transmembrane region" description="Helical" evidence="1">
    <location>
        <begin position="82"/>
        <end position="103"/>
    </location>
</feature>
<dbReference type="AlphaFoldDB" id="A0A9P5NIT0"/>
<name>A0A9P5NIT0_GYMJU</name>
<feature type="transmembrane region" description="Helical" evidence="1">
    <location>
        <begin position="115"/>
        <end position="138"/>
    </location>
</feature>
<evidence type="ECO:0000256" key="1">
    <source>
        <dbReference type="SAM" id="Phobius"/>
    </source>
</evidence>
<dbReference type="EMBL" id="JADNYJ010000088">
    <property type="protein sequence ID" value="KAF8887852.1"/>
    <property type="molecule type" value="Genomic_DNA"/>
</dbReference>
<evidence type="ECO:0008006" key="4">
    <source>
        <dbReference type="Google" id="ProtNLM"/>
    </source>
</evidence>
<organism evidence="2 3">
    <name type="scientific">Gymnopilus junonius</name>
    <name type="common">Spectacular rustgill mushroom</name>
    <name type="synonym">Gymnopilus spectabilis subsp. junonius</name>
    <dbReference type="NCBI Taxonomy" id="109634"/>
    <lineage>
        <taxon>Eukaryota</taxon>
        <taxon>Fungi</taxon>
        <taxon>Dikarya</taxon>
        <taxon>Basidiomycota</taxon>
        <taxon>Agaricomycotina</taxon>
        <taxon>Agaricomycetes</taxon>
        <taxon>Agaricomycetidae</taxon>
        <taxon>Agaricales</taxon>
        <taxon>Agaricineae</taxon>
        <taxon>Hymenogastraceae</taxon>
        <taxon>Gymnopilus</taxon>
    </lineage>
</organism>